<dbReference type="EMBL" id="JAAIYO010000017">
    <property type="protein sequence ID" value="MBE4753223.1"/>
    <property type="molecule type" value="Genomic_DNA"/>
</dbReference>
<feature type="transmembrane region" description="Helical" evidence="6">
    <location>
        <begin position="207"/>
        <end position="225"/>
    </location>
</feature>
<sequence>MSTSSSPGQGPLESSPPEAWGPLLRFARWAGRPLERFLHIQAASGILLMVAAAVALLWANSPWAAGYLQFWHTPVGVKLGDFTFERSLEWVINDGLMAIFFFVVGMEIRREVYQGELSEWRRAALPAVAALGGMVAPAGLYLLFAGAPETRSGWGVPMATDIAFAVGILTLLGNRVPAALRVLLLALAVIDDLGAIIVIALFYSSGVALSGLGVALLGLGGIFLMQRLGVRSKLAYVVPAFVTWAGVYSAGIHPTIAGVIVGLITPVRAWLGPDGFVTNTRNTLEELSRTKPDTLSSHELAGSLQRVNVARREALSPSESLIHSLHPFVAFGIMPLFALANAGVSISGGSFDGDSWRVATAVAVGLVVGKPLGVLLACGLALRLRLGTLPKGMSPKDLLVLGVVAGIGFTMSLFIAQLAFTDPAHLAAAKLGVLAASGIAAVLGLILGRLLLSPAGRPGAARTADEAERSTEL</sequence>
<dbReference type="Gene3D" id="1.20.1530.10">
    <property type="entry name" value="Na+/H+ antiporter like domain"/>
    <property type="match status" value="1"/>
</dbReference>
<evidence type="ECO:0000256" key="1">
    <source>
        <dbReference type="ARBA" id="ARBA00004429"/>
    </source>
</evidence>
<accession>A0ABR9PZ59</accession>
<keyword evidence="6" id="KW-0813">Transport</keyword>
<dbReference type="Proteomes" id="UP001516472">
    <property type="component" value="Unassembled WGS sequence"/>
</dbReference>
<dbReference type="NCBIfam" id="TIGR00773">
    <property type="entry name" value="NhaA"/>
    <property type="match status" value="1"/>
</dbReference>
<keyword evidence="8" id="KW-1185">Reference proteome</keyword>
<keyword evidence="6" id="KW-0050">Antiport</keyword>
<feature type="transmembrane region" description="Helical" evidence="6">
    <location>
        <begin position="328"/>
        <end position="346"/>
    </location>
</feature>
<dbReference type="PANTHER" id="PTHR30341:SF0">
    <property type="entry name" value="NA(+)_H(+) ANTIPORTER NHAA"/>
    <property type="match status" value="1"/>
</dbReference>
<keyword evidence="2 6" id="KW-1003">Cell membrane</keyword>
<protein>
    <recommendedName>
        <fullName evidence="6">Na(+)/H(+) antiporter NhaA</fullName>
    </recommendedName>
    <alternativeName>
        <fullName evidence="6">Sodium/proton antiporter NhaA</fullName>
    </alternativeName>
</protein>
<comment type="subcellular location">
    <subcellularLocation>
        <location evidence="1">Cell inner membrane</location>
        <topology evidence="1">Multi-pass membrane protein</topology>
    </subcellularLocation>
    <subcellularLocation>
        <location evidence="6">Cell membrane</location>
        <topology evidence="6">Multi-pass membrane protein</topology>
    </subcellularLocation>
</comment>
<feature type="transmembrane region" description="Helical" evidence="6">
    <location>
        <begin position="37"/>
        <end position="59"/>
    </location>
</feature>
<evidence type="ECO:0000256" key="5">
    <source>
        <dbReference type="ARBA" id="ARBA00023136"/>
    </source>
</evidence>
<evidence type="ECO:0000256" key="2">
    <source>
        <dbReference type="ARBA" id="ARBA00022475"/>
    </source>
</evidence>
<keyword evidence="5 6" id="KW-0472">Membrane</keyword>
<dbReference type="Pfam" id="PF06965">
    <property type="entry name" value="Na_H_antiport_1"/>
    <property type="match status" value="1"/>
</dbReference>
<feature type="transmembrane region" description="Helical" evidence="6">
    <location>
        <begin position="120"/>
        <end position="142"/>
    </location>
</feature>
<keyword evidence="6" id="KW-0739">Sodium transport</keyword>
<gene>
    <name evidence="6 7" type="primary">nhaA</name>
    <name evidence="7" type="ORF">G4177_34245</name>
</gene>
<dbReference type="PANTHER" id="PTHR30341">
    <property type="entry name" value="SODIUM ION/PROTON ANTIPORTER NHAA-RELATED"/>
    <property type="match status" value="1"/>
</dbReference>
<dbReference type="HAMAP" id="MF_01844">
    <property type="entry name" value="NhaA"/>
    <property type="match status" value="1"/>
</dbReference>
<evidence type="ECO:0000313" key="8">
    <source>
        <dbReference type="Proteomes" id="UP001516472"/>
    </source>
</evidence>
<organism evidence="7 8">
    <name type="scientific">Corallococcus soli</name>
    <dbReference type="NCBI Taxonomy" id="2710757"/>
    <lineage>
        <taxon>Bacteria</taxon>
        <taxon>Pseudomonadati</taxon>
        <taxon>Myxococcota</taxon>
        <taxon>Myxococcia</taxon>
        <taxon>Myxococcales</taxon>
        <taxon>Cystobacterineae</taxon>
        <taxon>Myxococcaceae</taxon>
        <taxon>Corallococcus</taxon>
    </lineage>
</organism>
<evidence type="ECO:0000256" key="3">
    <source>
        <dbReference type="ARBA" id="ARBA00022692"/>
    </source>
</evidence>
<feature type="transmembrane region" description="Helical" evidence="6">
    <location>
        <begin position="358"/>
        <end position="386"/>
    </location>
</feature>
<keyword evidence="6" id="KW-0915">Sodium</keyword>
<feature type="transmembrane region" description="Helical" evidence="6">
    <location>
        <begin position="179"/>
        <end position="201"/>
    </location>
</feature>
<keyword evidence="4 6" id="KW-1133">Transmembrane helix</keyword>
<evidence type="ECO:0000256" key="4">
    <source>
        <dbReference type="ARBA" id="ARBA00022989"/>
    </source>
</evidence>
<evidence type="ECO:0000256" key="6">
    <source>
        <dbReference type="HAMAP-Rule" id="MF_01844"/>
    </source>
</evidence>
<proteinExistence type="inferred from homology"/>
<keyword evidence="3 6" id="KW-0812">Transmembrane</keyword>
<comment type="catalytic activity">
    <reaction evidence="6">
        <text>Na(+)(in) + 2 H(+)(out) = Na(+)(out) + 2 H(+)(in)</text>
        <dbReference type="Rhea" id="RHEA:29251"/>
        <dbReference type="ChEBI" id="CHEBI:15378"/>
        <dbReference type="ChEBI" id="CHEBI:29101"/>
    </reaction>
</comment>
<comment type="similarity">
    <text evidence="6">Belongs to the NhaA Na(+)/H(+) (TC 2.A.33) antiporter family.</text>
</comment>
<reference evidence="7 8" key="1">
    <citation type="submission" date="2020-02" db="EMBL/GenBank/DDBJ databases">
        <authorList>
            <person name="Babadi Z.K."/>
            <person name="Risdian C."/>
            <person name="Ebrahimipour G.H."/>
            <person name="Wink J."/>
        </authorList>
    </citation>
    <scope>NUCLEOTIDE SEQUENCE [LARGE SCALE GENOMIC DNA]</scope>
    <source>
        <strain evidence="7 8">ZKHCc1 1396</strain>
    </source>
</reference>
<evidence type="ECO:0000313" key="7">
    <source>
        <dbReference type="EMBL" id="MBE4753223.1"/>
    </source>
</evidence>
<feature type="transmembrane region" description="Helical" evidence="6">
    <location>
        <begin position="432"/>
        <end position="452"/>
    </location>
</feature>
<comment type="function">
    <text evidence="6">Na(+)/H(+) antiporter that extrudes sodium in exchange for external protons.</text>
</comment>
<name>A0ABR9PZ59_9BACT</name>
<dbReference type="RefSeq" id="WP_193430380.1">
    <property type="nucleotide sequence ID" value="NZ_CBCSIP010000030.1"/>
</dbReference>
<comment type="caution">
    <text evidence="7">The sequence shown here is derived from an EMBL/GenBank/DDBJ whole genome shotgun (WGS) entry which is preliminary data.</text>
</comment>
<feature type="transmembrane region" description="Helical" evidence="6">
    <location>
        <begin position="154"/>
        <end position="172"/>
    </location>
</feature>
<feature type="transmembrane region" description="Helical" evidence="6">
    <location>
        <begin position="398"/>
        <end position="420"/>
    </location>
</feature>
<keyword evidence="6" id="KW-0406">Ion transport</keyword>
<dbReference type="InterPro" id="IPR023171">
    <property type="entry name" value="Na/H_antiporter_dom_sf"/>
</dbReference>
<dbReference type="InterPro" id="IPR004670">
    <property type="entry name" value="NhaA"/>
</dbReference>